<feature type="compositionally biased region" description="Low complexity" evidence="2">
    <location>
        <begin position="258"/>
        <end position="269"/>
    </location>
</feature>
<protein>
    <submittedName>
        <fullName evidence="5">GCC2 and GCC3 domain-containing protein</fullName>
    </submittedName>
</protein>
<dbReference type="GO" id="GO:0006084">
    <property type="term" value="P:acetyl-CoA metabolic process"/>
    <property type="evidence" value="ECO:0007669"/>
    <property type="project" value="InterPro"/>
</dbReference>
<accession>L8WKM6</accession>
<evidence type="ECO:0000256" key="3">
    <source>
        <dbReference type="SAM" id="Phobius"/>
    </source>
</evidence>
<dbReference type="Pfam" id="PF08540">
    <property type="entry name" value="HMG_CoA_synt_C"/>
    <property type="match status" value="1"/>
</dbReference>
<dbReference type="Proteomes" id="UP000011668">
    <property type="component" value="Unassembled WGS sequence"/>
</dbReference>
<evidence type="ECO:0000259" key="4">
    <source>
        <dbReference type="Pfam" id="PF08540"/>
    </source>
</evidence>
<sequence>MTVAKRCGNLYTGSLYTGLASLLSNLPSNQMVGKRVLMFGFGGGCAASIFTIRIVESPAYIVEKMNLIQRLSSMDVTTVEDYLLAMDLRERNHNKANWRPEGGIDNLFEGAYYLDVTDDQRKRFYHRHSTAFVFAMRGCQDTMYKSLGYGLHTYGRLHVDILLIGDGWFTHRGKSCGHDRNKHAEGRAFGPESGVVVGCIVTQIMHYMPSVDKTPFSSPLCNQVRRLLPKLLGLQHMRISKMGWEHAETQRPMKSGSDAADAQPAQKAQVSGDQPYQNHIAVSRKSIAVRATCPPGQGRENKNSYYCVTCQPGTFGLGGNAECQPCPTGSSAPNSGMGSCTCNAGYYKPGGGYTFQGPCTICPNGTFSSSGASYCSFCPADTYSTSGGPCTPCPDGTHSGPGAGECTTTVCIAGQYMLGVSCLTCPSGTYSSAGAISCTPCPAGQTSGPGSDSCIYEPSRRAV</sequence>
<gene>
    <name evidence="5" type="ORF">AG1IA_09056</name>
</gene>
<keyword evidence="3" id="KW-0472">Membrane</keyword>
<dbReference type="OrthoDB" id="1269963at2759"/>
<dbReference type="InterPro" id="IPR009030">
    <property type="entry name" value="Growth_fac_rcpt_cys_sf"/>
</dbReference>
<dbReference type="SUPFAM" id="SSF53901">
    <property type="entry name" value="Thiolase-like"/>
    <property type="match status" value="1"/>
</dbReference>
<evidence type="ECO:0000313" key="5">
    <source>
        <dbReference type="EMBL" id="ELU36914.1"/>
    </source>
</evidence>
<organism evidence="5 6">
    <name type="scientific">Thanatephorus cucumeris (strain AG1-IA)</name>
    <name type="common">Rice sheath blight fungus</name>
    <name type="synonym">Rhizoctonia solani</name>
    <dbReference type="NCBI Taxonomy" id="983506"/>
    <lineage>
        <taxon>Eukaryota</taxon>
        <taxon>Fungi</taxon>
        <taxon>Dikarya</taxon>
        <taxon>Basidiomycota</taxon>
        <taxon>Agaricomycotina</taxon>
        <taxon>Agaricomycetes</taxon>
        <taxon>Cantharellales</taxon>
        <taxon>Ceratobasidiaceae</taxon>
        <taxon>Rhizoctonia</taxon>
        <taxon>Rhizoctonia solani AG-1</taxon>
    </lineage>
</organism>
<keyword evidence="3" id="KW-1133">Transmembrane helix</keyword>
<dbReference type="PANTHER" id="PTHR43323">
    <property type="entry name" value="3-HYDROXY-3-METHYLGLUTARYL COENZYME A SYNTHASE"/>
    <property type="match status" value="1"/>
</dbReference>
<keyword evidence="3" id="KW-0812">Transmembrane</keyword>
<dbReference type="InterPro" id="IPR013746">
    <property type="entry name" value="HMG_CoA_synt_C_dom"/>
</dbReference>
<dbReference type="PANTHER" id="PTHR43323:SF2">
    <property type="entry name" value="HYDROXYMETHYLGLUTARYL-COA SYNTHASE"/>
    <property type="match status" value="1"/>
</dbReference>
<name>L8WKM6_THACA</name>
<feature type="region of interest" description="Disordered" evidence="2">
    <location>
        <begin position="251"/>
        <end position="274"/>
    </location>
</feature>
<reference evidence="5 6" key="1">
    <citation type="journal article" date="2013" name="Nat. Commun.">
        <title>The evolution and pathogenic mechanisms of the rice sheath blight pathogen.</title>
        <authorList>
            <person name="Zheng A."/>
            <person name="Lin R."/>
            <person name="Xu L."/>
            <person name="Qin P."/>
            <person name="Tang C."/>
            <person name="Ai P."/>
            <person name="Zhang D."/>
            <person name="Liu Y."/>
            <person name="Sun Z."/>
            <person name="Feng H."/>
            <person name="Wang Y."/>
            <person name="Chen Y."/>
            <person name="Liang X."/>
            <person name="Fu R."/>
            <person name="Li Q."/>
            <person name="Zhang J."/>
            <person name="Yu X."/>
            <person name="Xie Z."/>
            <person name="Ding L."/>
            <person name="Guan P."/>
            <person name="Tang J."/>
            <person name="Liang Y."/>
            <person name="Wang S."/>
            <person name="Deng Q."/>
            <person name="Li S."/>
            <person name="Zhu J."/>
            <person name="Wang L."/>
            <person name="Liu H."/>
            <person name="Li P."/>
        </authorList>
    </citation>
    <scope>NUCLEOTIDE SEQUENCE [LARGE SCALE GENOMIC DNA]</scope>
    <source>
        <strain evidence="6">AG-1 IA</strain>
    </source>
</reference>
<dbReference type="SUPFAM" id="SSF57184">
    <property type="entry name" value="Growth factor receptor domain"/>
    <property type="match status" value="1"/>
</dbReference>
<feature type="domain" description="Hydroxymethylglutaryl-coenzyme A synthase C-terminal" evidence="4">
    <location>
        <begin position="2"/>
        <end position="128"/>
    </location>
</feature>
<keyword evidence="6" id="KW-1185">Reference proteome</keyword>
<dbReference type="HOGENOM" id="CLU_590764_0_0_1"/>
<dbReference type="AlphaFoldDB" id="L8WKM6"/>
<dbReference type="Gene3D" id="2.10.50.10">
    <property type="entry name" value="Tumor Necrosis Factor Receptor, subunit A, domain 2"/>
    <property type="match status" value="2"/>
</dbReference>
<proteinExistence type="predicted"/>
<keyword evidence="1" id="KW-0808">Transferase</keyword>
<dbReference type="SMART" id="SM01411">
    <property type="entry name" value="Ephrin_rec_like"/>
    <property type="match status" value="3"/>
</dbReference>
<comment type="caution">
    <text evidence="5">The sequence shown here is derived from an EMBL/GenBank/DDBJ whole genome shotgun (WGS) entry which is preliminary data.</text>
</comment>
<dbReference type="EMBL" id="AFRT01002955">
    <property type="protein sequence ID" value="ELU36914.1"/>
    <property type="molecule type" value="Genomic_DNA"/>
</dbReference>
<evidence type="ECO:0000256" key="1">
    <source>
        <dbReference type="ARBA" id="ARBA00022679"/>
    </source>
</evidence>
<dbReference type="STRING" id="983506.L8WKM6"/>
<feature type="transmembrane region" description="Helical" evidence="3">
    <location>
        <begin position="36"/>
        <end position="55"/>
    </location>
</feature>
<dbReference type="Gene3D" id="3.40.47.10">
    <property type="match status" value="1"/>
</dbReference>
<dbReference type="InterPro" id="IPR016039">
    <property type="entry name" value="Thiolase-like"/>
</dbReference>
<evidence type="ECO:0000256" key="2">
    <source>
        <dbReference type="SAM" id="MobiDB-lite"/>
    </source>
</evidence>
<dbReference type="GO" id="GO:0010142">
    <property type="term" value="P:farnesyl diphosphate biosynthetic process, mevalonate pathway"/>
    <property type="evidence" value="ECO:0007669"/>
    <property type="project" value="InterPro"/>
</dbReference>
<evidence type="ECO:0000313" key="6">
    <source>
        <dbReference type="Proteomes" id="UP000011668"/>
    </source>
</evidence>
<dbReference type="GO" id="GO:0004421">
    <property type="term" value="F:hydroxymethylglutaryl-CoA synthase activity"/>
    <property type="evidence" value="ECO:0007669"/>
    <property type="project" value="InterPro"/>
</dbReference>
<dbReference type="GO" id="GO:0006696">
    <property type="term" value="P:ergosterol biosynthetic process"/>
    <property type="evidence" value="ECO:0007669"/>
    <property type="project" value="TreeGrafter"/>
</dbReference>